<evidence type="ECO:0000256" key="2">
    <source>
        <dbReference type="ARBA" id="ARBA00000909"/>
    </source>
</evidence>
<evidence type="ECO:0000256" key="14">
    <source>
        <dbReference type="ARBA" id="ARBA00025153"/>
    </source>
</evidence>
<feature type="binding site" evidence="18">
    <location>
        <begin position="126"/>
        <end position="132"/>
    </location>
    <ligand>
        <name>(6S)-NADPHX</name>
        <dbReference type="ChEBI" id="CHEBI:64076"/>
    </ligand>
</feature>
<dbReference type="HAMAP" id="MF_01966">
    <property type="entry name" value="NADHX_epimerase"/>
    <property type="match status" value="1"/>
</dbReference>
<evidence type="ECO:0000313" key="23">
    <source>
        <dbReference type="Proteomes" id="UP001206126"/>
    </source>
</evidence>
<dbReference type="EC" id="5.1.99.6" evidence="19"/>
<comment type="cofactor">
    <cofactor evidence="18 19">
        <name>K(+)</name>
        <dbReference type="ChEBI" id="CHEBI:29103"/>
    </cofactor>
    <text evidence="18 19">Binds 1 potassium ion per subunit.</text>
</comment>
<comment type="catalytic activity">
    <reaction evidence="2 18 19">
        <text>(6R)-NADPHX = (6S)-NADPHX</text>
        <dbReference type="Rhea" id="RHEA:32227"/>
        <dbReference type="ChEBI" id="CHEBI:64076"/>
        <dbReference type="ChEBI" id="CHEBI:64077"/>
        <dbReference type="EC" id="5.1.99.6"/>
    </reaction>
</comment>
<keyword evidence="6 17" id="KW-0547">Nucleotide-binding</keyword>
<dbReference type="PROSITE" id="PS51385">
    <property type="entry name" value="YJEF_N"/>
    <property type="match status" value="1"/>
</dbReference>
<evidence type="ECO:0000259" key="20">
    <source>
        <dbReference type="PROSITE" id="PS51383"/>
    </source>
</evidence>
<feature type="domain" description="YjeF N-terminal" evidence="21">
    <location>
        <begin position="11"/>
        <end position="217"/>
    </location>
</feature>
<evidence type="ECO:0000256" key="19">
    <source>
        <dbReference type="PIRNR" id="PIRNR017184"/>
    </source>
</evidence>
<comment type="caution">
    <text evidence="18">Lacks conserved residue(s) required for the propagation of feature annotation.</text>
</comment>
<comment type="subunit">
    <text evidence="17">Homotetramer.</text>
</comment>
<organism evidence="22 23">
    <name type="scientific">Massilia agilis</name>
    <dbReference type="NCBI Taxonomy" id="1811226"/>
    <lineage>
        <taxon>Bacteria</taxon>
        <taxon>Pseudomonadati</taxon>
        <taxon>Pseudomonadota</taxon>
        <taxon>Betaproteobacteria</taxon>
        <taxon>Burkholderiales</taxon>
        <taxon>Oxalobacteraceae</taxon>
        <taxon>Telluria group</taxon>
        <taxon>Massilia</taxon>
    </lineage>
</organism>
<evidence type="ECO:0000256" key="13">
    <source>
        <dbReference type="ARBA" id="ARBA00023268"/>
    </source>
</evidence>
<keyword evidence="13" id="KW-0511">Multifunctional enzyme</keyword>
<keyword evidence="12 17" id="KW-0456">Lyase</keyword>
<feature type="binding site" evidence="18">
    <location>
        <begin position="59"/>
        <end position="63"/>
    </location>
    <ligand>
        <name>(6S)-NADPHX</name>
        <dbReference type="ChEBI" id="CHEBI:64076"/>
    </ligand>
</feature>
<comment type="catalytic activity">
    <reaction evidence="15 17 19">
        <text>(6S)-NADHX + ADP = AMP + phosphate + NADH + H(+)</text>
        <dbReference type="Rhea" id="RHEA:32223"/>
        <dbReference type="ChEBI" id="CHEBI:15378"/>
        <dbReference type="ChEBI" id="CHEBI:43474"/>
        <dbReference type="ChEBI" id="CHEBI:57945"/>
        <dbReference type="ChEBI" id="CHEBI:64074"/>
        <dbReference type="ChEBI" id="CHEBI:456215"/>
        <dbReference type="ChEBI" id="CHEBI:456216"/>
        <dbReference type="EC" id="4.2.1.136"/>
    </reaction>
</comment>
<feature type="binding site" evidence="18">
    <location>
        <position position="158"/>
    </location>
    <ligand>
        <name>K(+)</name>
        <dbReference type="ChEBI" id="CHEBI:29103"/>
    </ligand>
</feature>
<keyword evidence="23" id="KW-1185">Reference proteome</keyword>
<keyword evidence="11 18" id="KW-0413">Isomerase</keyword>
<dbReference type="Gene3D" id="3.40.50.10260">
    <property type="entry name" value="YjeF N-terminal domain"/>
    <property type="match status" value="1"/>
</dbReference>
<evidence type="ECO:0000256" key="4">
    <source>
        <dbReference type="ARBA" id="ARBA00009524"/>
    </source>
</evidence>
<dbReference type="PANTHER" id="PTHR12592:SF0">
    <property type="entry name" value="ATP-DEPENDENT (S)-NAD(P)H-HYDRATE DEHYDRATASE"/>
    <property type="match status" value="1"/>
</dbReference>
<evidence type="ECO:0000256" key="9">
    <source>
        <dbReference type="ARBA" id="ARBA00022958"/>
    </source>
</evidence>
<dbReference type="InterPro" id="IPR029056">
    <property type="entry name" value="Ribokinase-like"/>
</dbReference>
<comment type="similarity">
    <text evidence="17">Belongs to the NnrD/CARKD family.</text>
</comment>
<comment type="function">
    <text evidence="18">Catalyzes the epimerization of the S- and R-forms of NAD(P)HX, a damaged form of NAD(P)H that is a result of enzymatic or heat-dependent hydration. This is a prerequisite for the S-specific NAD(P)H-hydrate dehydratase to allow the repair of both epimers of NAD(P)HX.</text>
</comment>
<comment type="cofactor">
    <cofactor evidence="17">
        <name>Mg(2+)</name>
        <dbReference type="ChEBI" id="CHEBI:18420"/>
    </cofactor>
</comment>
<comment type="function">
    <text evidence="17">Catalyzes the dehydration of the S-form of NAD(P)HX at the expense of ADP, which is converted to AMP. Together with NAD(P)HX epimerase, which catalyzes the epimerization of the S- and R-forms, the enzyme allows the repair of both epimers of NAD(P)HX, a damaged form of NAD(P)H that is a result of enzymatic or heat-dependent hydration.</text>
</comment>
<evidence type="ECO:0000256" key="15">
    <source>
        <dbReference type="ARBA" id="ARBA00048238"/>
    </source>
</evidence>
<feature type="binding site" evidence="17">
    <location>
        <position position="437"/>
    </location>
    <ligand>
        <name>(6S)-NADPHX</name>
        <dbReference type="ChEBI" id="CHEBI:64076"/>
    </ligand>
</feature>
<dbReference type="PIRSF" id="PIRSF017184">
    <property type="entry name" value="Nnr"/>
    <property type="match status" value="1"/>
</dbReference>
<proteinExistence type="inferred from homology"/>
<dbReference type="InterPro" id="IPR030677">
    <property type="entry name" value="Nnr"/>
</dbReference>
<dbReference type="EMBL" id="JANUHB010000002">
    <property type="protein sequence ID" value="MCS0807701.1"/>
    <property type="molecule type" value="Genomic_DNA"/>
</dbReference>
<evidence type="ECO:0000256" key="12">
    <source>
        <dbReference type="ARBA" id="ARBA00023239"/>
    </source>
</evidence>
<comment type="caution">
    <text evidence="22">The sequence shown here is derived from an EMBL/GenBank/DDBJ whole genome shotgun (WGS) entry which is preliminary data.</text>
</comment>
<dbReference type="NCBIfam" id="TIGR00196">
    <property type="entry name" value="yjeF_cterm"/>
    <property type="match status" value="1"/>
</dbReference>
<comment type="similarity">
    <text evidence="18">Belongs to the NnrE/AIBP family.</text>
</comment>
<comment type="similarity">
    <text evidence="4 19">In the C-terminal section; belongs to the NnrD/CARKD family.</text>
</comment>
<keyword evidence="5 18" id="KW-0479">Metal-binding</keyword>
<dbReference type="Gene3D" id="3.40.1190.20">
    <property type="match status" value="1"/>
</dbReference>
<dbReference type="EC" id="4.2.1.136" evidence="19"/>
<feature type="binding site" evidence="17">
    <location>
        <begin position="406"/>
        <end position="410"/>
    </location>
    <ligand>
        <name>AMP</name>
        <dbReference type="ChEBI" id="CHEBI:456215"/>
    </ligand>
</feature>
<keyword evidence="10 17" id="KW-0520">NAD</keyword>
<comment type="similarity">
    <text evidence="3 19">In the N-terminal section; belongs to the NnrE/AIBP family.</text>
</comment>
<keyword evidence="8 17" id="KW-0521">NADP</keyword>
<evidence type="ECO:0000256" key="1">
    <source>
        <dbReference type="ARBA" id="ARBA00000013"/>
    </source>
</evidence>
<keyword evidence="9 18" id="KW-0630">Potassium</keyword>
<reference evidence="22 23" key="1">
    <citation type="submission" date="2022-08" db="EMBL/GenBank/DDBJ databases">
        <title>Reclassification of Massilia species as members of the genera Telluria, Duganella, Pseudoduganella, Mokoshia gen. nov. and Zemynaea gen. nov. using orthogonal and non-orthogonal genome-based approaches.</title>
        <authorList>
            <person name="Bowman J.P."/>
        </authorList>
    </citation>
    <scope>NUCLEOTIDE SEQUENCE [LARGE SCALE GENOMIC DNA]</scope>
    <source>
        <strain evidence="22 23">JCM 31605</strain>
    </source>
</reference>
<evidence type="ECO:0000256" key="10">
    <source>
        <dbReference type="ARBA" id="ARBA00023027"/>
    </source>
</evidence>
<dbReference type="CDD" id="cd01171">
    <property type="entry name" value="YXKO-related"/>
    <property type="match status" value="1"/>
</dbReference>
<dbReference type="InterPro" id="IPR004443">
    <property type="entry name" value="YjeF_N_dom"/>
</dbReference>
<keyword evidence="7 17" id="KW-0067">ATP-binding</keyword>
<feature type="binding site" evidence="17">
    <location>
        <position position="369"/>
    </location>
    <ligand>
        <name>(6S)-NADPHX</name>
        <dbReference type="ChEBI" id="CHEBI:64076"/>
    </ligand>
</feature>
<accession>A0ABT2D8T3</accession>
<evidence type="ECO:0000256" key="16">
    <source>
        <dbReference type="ARBA" id="ARBA00049209"/>
    </source>
</evidence>
<feature type="binding site" evidence="17">
    <location>
        <position position="262"/>
    </location>
    <ligand>
        <name>(6S)-NADPHX</name>
        <dbReference type="ChEBI" id="CHEBI:64076"/>
    </ligand>
</feature>
<feature type="binding site" evidence="18">
    <location>
        <position position="155"/>
    </location>
    <ligand>
        <name>(6S)-NADPHX</name>
        <dbReference type="ChEBI" id="CHEBI:64076"/>
    </ligand>
</feature>
<feature type="binding site" evidence="18">
    <location>
        <position position="122"/>
    </location>
    <ligand>
        <name>K(+)</name>
        <dbReference type="ChEBI" id="CHEBI:29103"/>
    </ligand>
</feature>
<dbReference type="PROSITE" id="PS51383">
    <property type="entry name" value="YJEF_C_3"/>
    <property type="match status" value="1"/>
</dbReference>
<evidence type="ECO:0000256" key="11">
    <source>
        <dbReference type="ARBA" id="ARBA00023235"/>
    </source>
</evidence>
<dbReference type="SUPFAM" id="SSF53613">
    <property type="entry name" value="Ribokinase-like"/>
    <property type="match status" value="1"/>
</dbReference>
<evidence type="ECO:0000256" key="3">
    <source>
        <dbReference type="ARBA" id="ARBA00006001"/>
    </source>
</evidence>
<feature type="domain" description="YjeF C-terminal" evidence="20">
    <location>
        <begin position="227"/>
        <end position="497"/>
    </location>
</feature>
<dbReference type="RefSeq" id="WP_258821499.1">
    <property type="nucleotide sequence ID" value="NZ_JANUHB010000002.1"/>
</dbReference>
<dbReference type="PANTHER" id="PTHR12592">
    <property type="entry name" value="ATP-DEPENDENT (S)-NAD(P)H-HYDRATE DEHYDRATASE FAMILY MEMBER"/>
    <property type="match status" value="1"/>
</dbReference>
<evidence type="ECO:0000256" key="6">
    <source>
        <dbReference type="ARBA" id="ARBA00022741"/>
    </source>
</evidence>
<dbReference type="Pfam" id="PF01256">
    <property type="entry name" value="Carb_kinase"/>
    <property type="match status" value="1"/>
</dbReference>
<dbReference type="InterPro" id="IPR036652">
    <property type="entry name" value="YjeF_N_dom_sf"/>
</dbReference>
<evidence type="ECO:0000256" key="17">
    <source>
        <dbReference type="HAMAP-Rule" id="MF_01965"/>
    </source>
</evidence>
<feature type="binding site" evidence="17">
    <location>
        <position position="436"/>
    </location>
    <ligand>
        <name>AMP</name>
        <dbReference type="ChEBI" id="CHEBI:456215"/>
    </ligand>
</feature>
<feature type="binding site" evidence="17">
    <location>
        <position position="316"/>
    </location>
    <ligand>
        <name>(6S)-NADPHX</name>
        <dbReference type="ChEBI" id="CHEBI:64076"/>
    </ligand>
</feature>
<dbReference type="Pfam" id="PF03853">
    <property type="entry name" value="YjeF_N"/>
    <property type="match status" value="1"/>
</dbReference>
<evidence type="ECO:0000256" key="7">
    <source>
        <dbReference type="ARBA" id="ARBA00022840"/>
    </source>
</evidence>
<comment type="catalytic activity">
    <reaction evidence="16 17 19">
        <text>(6S)-NADPHX + ADP = AMP + phosphate + NADPH + H(+)</text>
        <dbReference type="Rhea" id="RHEA:32235"/>
        <dbReference type="ChEBI" id="CHEBI:15378"/>
        <dbReference type="ChEBI" id="CHEBI:43474"/>
        <dbReference type="ChEBI" id="CHEBI:57783"/>
        <dbReference type="ChEBI" id="CHEBI:64076"/>
        <dbReference type="ChEBI" id="CHEBI:456215"/>
        <dbReference type="ChEBI" id="CHEBI:456216"/>
        <dbReference type="EC" id="4.2.1.136"/>
    </reaction>
</comment>
<dbReference type="InterPro" id="IPR000631">
    <property type="entry name" value="CARKD"/>
</dbReference>
<protein>
    <recommendedName>
        <fullName evidence="19">Bifunctional NAD(P)H-hydrate repair enzyme</fullName>
    </recommendedName>
    <alternativeName>
        <fullName evidence="19">Nicotinamide nucleotide repair protein</fullName>
    </alternativeName>
    <domain>
        <recommendedName>
            <fullName evidence="19">ADP-dependent (S)-NAD(P)H-hydrate dehydratase</fullName>
            <ecNumber evidence="19">4.2.1.136</ecNumber>
        </recommendedName>
        <alternativeName>
            <fullName evidence="19">ADP-dependent NAD(P)HX dehydratase</fullName>
        </alternativeName>
    </domain>
    <domain>
        <recommendedName>
            <fullName evidence="19">NAD(P)H-hydrate epimerase</fullName>
            <ecNumber evidence="19">5.1.99.6</ecNumber>
        </recommendedName>
    </domain>
</protein>
<comment type="function">
    <text evidence="14 19">Bifunctional enzyme that catalyzes the epimerization of the S- and R-forms of NAD(P)HX and the dehydration of the S-form of NAD(P)HX at the expense of ADP, which is converted to AMP. This allows the repair of both epimers of NAD(P)HX, a damaged form of NAD(P)H that is a result of enzymatic or heat-dependent hydration.</text>
</comment>
<dbReference type="HAMAP" id="MF_01965">
    <property type="entry name" value="NADHX_dehydratase"/>
    <property type="match status" value="1"/>
</dbReference>
<gene>
    <name evidence="17" type="primary">nnrD</name>
    <name evidence="18" type="synonym">nnrE</name>
    <name evidence="22" type="ORF">NX774_07155</name>
</gene>
<dbReference type="Proteomes" id="UP001206126">
    <property type="component" value="Unassembled WGS sequence"/>
</dbReference>
<feature type="binding site" evidence="18">
    <location>
        <position position="60"/>
    </location>
    <ligand>
        <name>K(+)</name>
        <dbReference type="ChEBI" id="CHEBI:29103"/>
    </ligand>
</feature>
<evidence type="ECO:0000313" key="22">
    <source>
        <dbReference type="EMBL" id="MCS0807701.1"/>
    </source>
</evidence>
<dbReference type="NCBIfam" id="TIGR00197">
    <property type="entry name" value="yjeF_nterm"/>
    <property type="match status" value="1"/>
</dbReference>
<evidence type="ECO:0000256" key="5">
    <source>
        <dbReference type="ARBA" id="ARBA00022723"/>
    </source>
</evidence>
<sequence>MDNLLYSVESIRAIEHAAAAALGEGVLMQRAGQAAARFALELLGEHRNLPVLLVAGPGNNGGDALETAANLREAGVEALVLHLPGAASPSAETAHALARAQASGARFIDALPDHAQLGLVVDGLFGIGLARQLQGRHAELALRLDTFGCPVLALDVPSGLDADTGAVVGMNDDRVAVSATHTITFIGDKPGLHTCDGRDHAGIVRVDDLGIERRHFVAPNARLNAVGMFASDLALARRPQNTHKGSFGDVVIVGGAHGMAGAPVLAARGALLAGAGRVFVAALDPGLAYDSVHPELMFRDAVSFDFSGRTVVAGPGMGDAPAASRLLFKLIDSDSPLVLDADALNQLAGDADLQGKLAQRKAPTVLTPHPLEAARLLGVTSAVVQADRIEAARELAGRFDATVVLKGSGTVIAENEANGVAINTTGNPGLATAGTGDVLSGVCGALLTQGWSAYTAALGAVWMHGAAADALVEQGIGPIGLTAGELPGAIRTILNRLVREATAR</sequence>
<dbReference type="SUPFAM" id="SSF64153">
    <property type="entry name" value="YjeF N-terminal domain-like"/>
    <property type="match status" value="1"/>
</dbReference>
<evidence type="ECO:0000256" key="8">
    <source>
        <dbReference type="ARBA" id="ARBA00022857"/>
    </source>
</evidence>
<evidence type="ECO:0000256" key="18">
    <source>
        <dbReference type="HAMAP-Rule" id="MF_01966"/>
    </source>
</evidence>
<comment type="catalytic activity">
    <reaction evidence="1 18 19">
        <text>(6R)-NADHX = (6S)-NADHX</text>
        <dbReference type="Rhea" id="RHEA:32215"/>
        <dbReference type="ChEBI" id="CHEBI:64074"/>
        <dbReference type="ChEBI" id="CHEBI:64075"/>
        <dbReference type="EC" id="5.1.99.6"/>
    </reaction>
</comment>
<name>A0ABT2D8T3_9BURK</name>
<evidence type="ECO:0000259" key="21">
    <source>
        <dbReference type="PROSITE" id="PS51385"/>
    </source>
</evidence>